<name>A0ABN8LC85_CHISP</name>
<sequence length="413" mass="46711">MFHYLHADLDDFLFVQMVDATRLIVAKTPAVEDVMRPWIQCALTLDCIMPIGVLGWPRRAAVTSLTHPRMFHYLHADLDDFLFVQMVDATRLIAAKTPAVEDVMRPWIQCALTLDCIMPIGVLGWPRRAAVTSLTHPRMFHYLHADLDDFLFVQMVDATRLIVAKTPAVEDVMRPWIQCALTLDCIMPIDDFLGVLGWPRRAAVTSLTYPRMFHYLHADLDDFLFVQMVDATRLIVAKTPTVEDVMRPWIQCALTLDCIMPIGVLAWPRRAAVTSLTHPRMFHYLHADLDDFLFVQMVDATRLIVAKTPAVEDVMRPWIQCALTLDCIMPIGAQSAGCRFDKKPQYRYSGCHGQDASALSIILGLRSGFEESQYAVRGGRTQWRHVTDAAARASLAELLRNNTDQDAPTPAHL</sequence>
<proteinExistence type="predicted"/>
<protein>
    <recommendedName>
        <fullName evidence="3">Hexosyltransferase</fullName>
    </recommendedName>
</protein>
<keyword evidence="2" id="KW-1185">Reference proteome</keyword>
<organism evidence="1 2">
    <name type="scientific">Chilo suppressalis</name>
    <name type="common">Asiatic rice borer moth</name>
    <dbReference type="NCBI Taxonomy" id="168631"/>
    <lineage>
        <taxon>Eukaryota</taxon>
        <taxon>Metazoa</taxon>
        <taxon>Ecdysozoa</taxon>
        <taxon>Arthropoda</taxon>
        <taxon>Hexapoda</taxon>
        <taxon>Insecta</taxon>
        <taxon>Pterygota</taxon>
        <taxon>Neoptera</taxon>
        <taxon>Endopterygota</taxon>
        <taxon>Lepidoptera</taxon>
        <taxon>Glossata</taxon>
        <taxon>Ditrysia</taxon>
        <taxon>Pyraloidea</taxon>
        <taxon>Crambidae</taxon>
        <taxon>Crambinae</taxon>
        <taxon>Chilo</taxon>
    </lineage>
</organism>
<dbReference type="PANTHER" id="PTHR31389">
    <property type="entry name" value="LD39211P"/>
    <property type="match status" value="1"/>
</dbReference>
<gene>
    <name evidence="1" type="ORF">CHILSU_LOCUS10099</name>
</gene>
<dbReference type="PANTHER" id="PTHR31389:SF4">
    <property type="entry name" value="LD39211P"/>
    <property type="match status" value="1"/>
</dbReference>
<reference evidence="1" key="1">
    <citation type="submission" date="2021-12" db="EMBL/GenBank/DDBJ databases">
        <authorList>
            <person name="King R."/>
        </authorList>
    </citation>
    <scope>NUCLEOTIDE SEQUENCE</scope>
</reference>
<dbReference type="EMBL" id="OU963899">
    <property type="protein sequence ID" value="CAH2990954.1"/>
    <property type="molecule type" value="Genomic_DNA"/>
</dbReference>
<accession>A0ABN8LC85</accession>
<evidence type="ECO:0000313" key="2">
    <source>
        <dbReference type="Proteomes" id="UP001153292"/>
    </source>
</evidence>
<evidence type="ECO:0008006" key="3">
    <source>
        <dbReference type="Google" id="ProtNLM"/>
    </source>
</evidence>
<evidence type="ECO:0000313" key="1">
    <source>
        <dbReference type="EMBL" id="CAH2990954.1"/>
    </source>
</evidence>
<dbReference type="Proteomes" id="UP001153292">
    <property type="component" value="Chromosome 6"/>
</dbReference>